<dbReference type="EMBL" id="JADHEC010000006">
    <property type="protein sequence ID" value="MBF2707803.1"/>
    <property type="molecule type" value="Genomic_DNA"/>
</dbReference>
<organism evidence="1 2">
    <name type="scientific">Flavobacterium soyangense</name>
    <dbReference type="NCBI Taxonomy" id="2023265"/>
    <lineage>
        <taxon>Bacteria</taxon>
        <taxon>Pseudomonadati</taxon>
        <taxon>Bacteroidota</taxon>
        <taxon>Flavobacteriia</taxon>
        <taxon>Flavobacteriales</taxon>
        <taxon>Flavobacteriaceae</taxon>
        <taxon>Flavobacterium</taxon>
    </lineage>
</organism>
<proteinExistence type="predicted"/>
<keyword evidence="2" id="KW-1185">Reference proteome</keyword>
<protein>
    <submittedName>
        <fullName evidence="1">Uncharacterized protein</fullName>
    </submittedName>
</protein>
<reference evidence="1" key="1">
    <citation type="submission" date="2020-11" db="EMBL/GenBank/DDBJ databases">
        <title>Genome of Flavobacterium soyangense.</title>
        <authorList>
            <person name="Liu Q."/>
            <person name="Xin Y.-H."/>
        </authorList>
    </citation>
    <scope>NUCLEOTIDE SEQUENCE</scope>
    <source>
        <strain evidence="1">CGMCC 1.13493</strain>
    </source>
</reference>
<name>A0A930U6I9_9FLAO</name>
<comment type="caution">
    <text evidence="1">The sequence shown here is derived from an EMBL/GenBank/DDBJ whole genome shotgun (WGS) entry which is preliminary data.</text>
</comment>
<accession>A0A930U6I9</accession>
<evidence type="ECO:0000313" key="2">
    <source>
        <dbReference type="Proteomes" id="UP000646211"/>
    </source>
</evidence>
<dbReference type="AlphaFoldDB" id="A0A930U6I9"/>
<dbReference type="Proteomes" id="UP000646211">
    <property type="component" value="Unassembled WGS sequence"/>
</dbReference>
<evidence type="ECO:0000313" key="1">
    <source>
        <dbReference type="EMBL" id="MBF2707803.1"/>
    </source>
</evidence>
<dbReference type="RefSeq" id="WP_194311068.1">
    <property type="nucleotide sequence ID" value="NZ_JADHEC010000006.1"/>
</dbReference>
<sequence length="415" mass="48396">MYNRRRTSRIFGQGRITDIFQNSLNTIKSIIENEKEDYILNVNITDYIEHFVSKYKLEIPEIHFEEVYADSYEDEVPAEYFPFNYNVYQGEVYKKEIIQFFIPCSGNVNLLNYTPASRYFIGSSGSNFEVRKDTIVTEFINFSNDADEINKQFKNEQNGIQNDYNSLKVDIENFNKILESETSSYISQRKHKLLSKNNLLSSLGVPLRKKDNVVSTFAVPKPLLREKIIVKPIVHEKGFKPEPTLDNENYQKILKLINDVGKNFERMPSLFKGKGEEDLRDHILMTLDPNFEFGSVSGETFNKTGKTDIQLRHDSSVIFIAECKFWSGEKNYLSTIDQLLGYLTWRDTKSSVILFVNQKDITAIIKKVETETSKHSNYLSFTNKSDENWFNFSFHINGDRNREVKLAVQLYHLPK</sequence>
<gene>
    <name evidence="1" type="ORF">IR213_04245</name>
</gene>